<dbReference type="Proteomes" id="UP000557772">
    <property type="component" value="Unassembled WGS sequence"/>
</dbReference>
<dbReference type="PANTHER" id="PTHR43190:SF3">
    <property type="entry name" value="N-ACETYL-D-GLUCOSAMINE KINASE"/>
    <property type="match status" value="1"/>
</dbReference>
<feature type="compositionally biased region" description="Polar residues" evidence="1">
    <location>
        <begin position="1"/>
        <end position="11"/>
    </location>
</feature>
<dbReference type="EMBL" id="JABENB010000002">
    <property type="protein sequence ID" value="NNG40477.1"/>
    <property type="molecule type" value="Genomic_DNA"/>
</dbReference>
<sequence length="372" mass="37286">MADRQTAQAGQPSPARTPSPTRTASPGDHAPEDARPDTTLFLTIDAGGTSTRAVVHDSDGRSFGYGVAGSGNPTAVGANAVADAMYSAADEALSQAGAEPVQVGFALAAMAGSRTAAPGVEGGLARLGVTAELTIAGDLEAIFASGTHQLDGAALVSGTGAAAVAVRDGAVARTVDGRGWLLGDVGSGFWIARRVLRAVTAHIDGFGAPTSMTTAVLAGIGQPTDLTDREATAQALVTATYRIGAPGIATFAPIAFAHSETDDTARRIVDEAATGLARTVIALGAPPDPAALVVGGSVLFHQQALRDRLSALLTEHGWTGLTPVADGMTGAVVMSLRAAGYDVSAASHRRITASLAAIRAHSRPTPAGRTST</sequence>
<feature type="domain" description="ATPase BadF/BadG/BcrA/BcrD type" evidence="2">
    <location>
        <begin position="44"/>
        <end position="309"/>
    </location>
</feature>
<keyword evidence="4" id="KW-1185">Reference proteome</keyword>
<organism evidence="3 4">
    <name type="scientific">Flexivirga aerilata</name>
    <dbReference type="NCBI Taxonomy" id="1656889"/>
    <lineage>
        <taxon>Bacteria</taxon>
        <taxon>Bacillati</taxon>
        <taxon>Actinomycetota</taxon>
        <taxon>Actinomycetes</taxon>
        <taxon>Micrococcales</taxon>
        <taxon>Dermacoccaceae</taxon>
        <taxon>Flexivirga</taxon>
    </lineage>
</organism>
<dbReference type="Pfam" id="PF01869">
    <property type="entry name" value="BcrAD_BadFG"/>
    <property type="match status" value="1"/>
</dbReference>
<dbReference type="InterPro" id="IPR002731">
    <property type="entry name" value="ATPase_BadF"/>
</dbReference>
<comment type="caution">
    <text evidence="3">The sequence shown here is derived from an EMBL/GenBank/DDBJ whole genome shotgun (WGS) entry which is preliminary data.</text>
</comment>
<evidence type="ECO:0000256" key="1">
    <source>
        <dbReference type="SAM" id="MobiDB-lite"/>
    </source>
</evidence>
<dbReference type="RefSeq" id="WP_171156784.1">
    <property type="nucleotide sequence ID" value="NZ_JABENB010000002.1"/>
</dbReference>
<dbReference type="InterPro" id="IPR043129">
    <property type="entry name" value="ATPase_NBD"/>
</dbReference>
<dbReference type="Gene3D" id="3.30.420.40">
    <property type="match status" value="2"/>
</dbReference>
<accession>A0A849AKZ2</accession>
<evidence type="ECO:0000313" key="4">
    <source>
        <dbReference type="Proteomes" id="UP000557772"/>
    </source>
</evidence>
<dbReference type="InterPro" id="IPR052519">
    <property type="entry name" value="Euk-type_GlcNAc_Kinase"/>
</dbReference>
<feature type="region of interest" description="Disordered" evidence="1">
    <location>
        <begin position="1"/>
        <end position="35"/>
    </location>
</feature>
<feature type="compositionally biased region" description="Low complexity" evidence="1">
    <location>
        <begin position="12"/>
        <end position="26"/>
    </location>
</feature>
<dbReference type="PANTHER" id="PTHR43190">
    <property type="entry name" value="N-ACETYL-D-GLUCOSAMINE KINASE"/>
    <property type="match status" value="1"/>
</dbReference>
<dbReference type="SUPFAM" id="SSF53067">
    <property type="entry name" value="Actin-like ATPase domain"/>
    <property type="match status" value="2"/>
</dbReference>
<dbReference type="AlphaFoldDB" id="A0A849AKZ2"/>
<name>A0A849AKZ2_9MICO</name>
<protein>
    <recommendedName>
        <fullName evidence="2">ATPase BadF/BadG/BcrA/BcrD type domain-containing protein</fullName>
    </recommendedName>
</protein>
<gene>
    <name evidence="3" type="ORF">HJ588_14505</name>
</gene>
<evidence type="ECO:0000259" key="2">
    <source>
        <dbReference type="Pfam" id="PF01869"/>
    </source>
</evidence>
<evidence type="ECO:0000313" key="3">
    <source>
        <dbReference type="EMBL" id="NNG40477.1"/>
    </source>
</evidence>
<proteinExistence type="predicted"/>
<reference evidence="3 4" key="1">
    <citation type="submission" date="2020-05" db="EMBL/GenBank/DDBJ databases">
        <title>Flexivirga sp. ID2601S isolated from air conditioner.</title>
        <authorList>
            <person name="Kim D.H."/>
        </authorList>
    </citation>
    <scope>NUCLEOTIDE SEQUENCE [LARGE SCALE GENOMIC DNA]</scope>
    <source>
        <strain evidence="3 4">ID2601S</strain>
    </source>
</reference>